<protein>
    <submittedName>
        <fullName evidence="3">Uncharacterized protein</fullName>
    </submittedName>
</protein>
<dbReference type="VEuPathDB" id="FungiDB:FOMG_14514"/>
<gene>
    <name evidence="3" type="ORF">BFJ69_g6262</name>
</gene>
<proteinExistence type="predicted"/>
<sequence length="329" mass="37697">MSAKHPLDGFPPFNPAYKSDEIDRLNREKDEAWNKAFRQAWTSWGHRLVPDERPEWEYWASRLYTNKRTDTLYNHQVGKAGPGIPSRPISWGNIAAVLSNPQWTKESIMKGSGLDWAKRAQKKFPNANIFKGQPNNDGPAITDTLPSSAKRTVHQSPQSSPTASSNPFAPNTNNDNVNRELAKYKARVEELEKQLEKEKLRSKDKERKLGQEVTLAKINSIELRDELKKTKDMMEGSNLAKERKEIMEKLKAAKSWKSKADELEAELQRANRALAMSQSEDFLRCLDYVDTMREELIDAQARLKELGQQCMADGRMTPAEFERLMTFDV</sequence>
<reference evidence="3 4" key="1">
    <citation type="journal article" date="2018" name="Sci. Rep.">
        <title>Characterisation of pathogen-specific regions and novel effector candidates in Fusarium oxysporum f. sp. cepae.</title>
        <authorList>
            <person name="Armitage A.D."/>
            <person name="Taylor A."/>
            <person name="Sobczyk M.K."/>
            <person name="Baxter L."/>
            <person name="Greenfield B.P."/>
            <person name="Bates H.J."/>
            <person name="Wilson F."/>
            <person name="Jackson A.C."/>
            <person name="Ott S."/>
            <person name="Harrison R.J."/>
            <person name="Clarkson J.P."/>
        </authorList>
    </citation>
    <scope>NUCLEOTIDE SEQUENCE [LARGE SCALE GENOMIC DNA]</scope>
    <source>
        <strain evidence="3 4">Fo_A13</strain>
    </source>
</reference>
<evidence type="ECO:0000313" key="3">
    <source>
        <dbReference type="EMBL" id="RKK77262.1"/>
    </source>
</evidence>
<dbReference type="AlphaFoldDB" id="A0A420NAG4"/>
<evidence type="ECO:0000313" key="4">
    <source>
        <dbReference type="Proteomes" id="UP000285084"/>
    </source>
</evidence>
<feature type="compositionally biased region" description="Polar residues" evidence="2">
    <location>
        <begin position="144"/>
        <end position="176"/>
    </location>
</feature>
<accession>A0A420NAG4</accession>
<keyword evidence="1" id="KW-0175">Coiled coil</keyword>
<evidence type="ECO:0000256" key="2">
    <source>
        <dbReference type="SAM" id="MobiDB-lite"/>
    </source>
</evidence>
<feature type="coiled-coil region" evidence="1">
    <location>
        <begin position="246"/>
        <end position="309"/>
    </location>
</feature>
<comment type="caution">
    <text evidence="3">The sequence shown here is derived from an EMBL/GenBank/DDBJ whole genome shotgun (WGS) entry which is preliminary data.</text>
</comment>
<feature type="region of interest" description="Disordered" evidence="2">
    <location>
        <begin position="126"/>
        <end position="176"/>
    </location>
</feature>
<evidence type="ECO:0000256" key="1">
    <source>
        <dbReference type="SAM" id="Coils"/>
    </source>
</evidence>
<organism evidence="3 4">
    <name type="scientific">Fusarium oxysporum</name>
    <name type="common">Fusarium vascular wilt</name>
    <dbReference type="NCBI Taxonomy" id="5507"/>
    <lineage>
        <taxon>Eukaryota</taxon>
        <taxon>Fungi</taxon>
        <taxon>Dikarya</taxon>
        <taxon>Ascomycota</taxon>
        <taxon>Pezizomycotina</taxon>
        <taxon>Sordariomycetes</taxon>
        <taxon>Hypocreomycetidae</taxon>
        <taxon>Hypocreales</taxon>
        <taxon>Nectriaceae</taxon>
        <taxon>Fusarium</taxon>
        <taxon>Fusarium oxysporum species complex</taxon>
    </lineage>
</organism>
<dbReference type="Proteomes" id="UP000285084">
    <property type="component" value="Unassembled WGS sequence"/>
</dbReference>
<name>A0A420NAG4_FUSOX</name>
<dbReference type="EMBL" id="MRCX01000046">
    <property type="protein sequence ID" value="RKK77262.1"/>
    <property type="molecule type" value="Genomic_DNA"/>
</dbReference>
<dbReference type="VEuPathDB" id="FungiDB:HZS61_005844"/>